<evidence type="ECO:0000256" key="8">
    <source>
        <dbReference type="ARBA" id="ARBA00023224"/>
    </source>
</evidence>
<evidence type="ECO:0000313" key="13">
    <source>
        <dbReference type="Proteomes" id="UP001159428"/>
    </source>
</evidence>
<gene>
    <name evidence="12" type="ORF">PMEA_00004843</name>
</gene>
<keyword evidence="4 10" id="KW-1133">Transmembrane helix</keyword>
<dbReference type="Proteomes" id="UP001159428">
    <property type="component" value="Unassembled WGS sequence"/>
</dbReference>
<dbReference type="PANTHER" id="PTHR22752:SF2">
    <property type="entry name" value="G-PROTEIN COUPLED RECEPTORS FAMILY 1 PROFILE DOMAIN-CONTAINING PROTEIN"/>
    <property type="match status" value="1"/>
</dbReference>
<organism evidence="12 13">
    <name type="scientific">Pocillopora meandrina</name>
    <dbReference type="NCBI Taxonomy" id="46732"/>
    <lineage>
        <taxon>Eukaryota</taxon>
        <taxon>Metazoa</taxon>
        <taxon>Cnidaria</taxon>
        <taxon>Anthozoa</taxon>
        <taxon>Hexacorallia</taxon>
        <taxon>Scleractinia</taxon>
        <taxon>Astrocoeniina</taxon>
        <taxon>Pocilloporidae</taxon>
        <taxon>Pocillopora</taxon>
    </lineage>
</organism>
<feature type="transmembrane region" description="Helical" evidence="10">
    <location>
        <begin position="6"/>
        <end position="27"/>
    </location>
</feature>
<dbReference type="CDD" id="cd00637">
    <property type="entry name" value="7tm_classA_rhodopsin-like"/>
    <property type="match status" value="1"/>
</dbReference>
<keyword evidence="6 10" id="KW-0472">Membrane</keyword>
<dbReference type="GO" id="GO:0004930">
    <property type="term" value="F:G protein-coupled receptor activity"/>
    <property type="evidence" value="ECO:0007669"/>
    <property type="project" value="UniProtKB-KW"/>
</dbReference>
<comment type="subcellular location">
    <subcellularLocation>
        <location evidence="1">Cell membrane</location>
        <topology evidence="1">Multi-pass membrane protein</topology>
    </subcellularLocation>
</comment>
<evidence type="ECO:0000256" key="6">
    <source>
        <dbReference type="ARBA" id="ARBA00023136"/>
    </source>
</evidence>
<feature type="transmembrane region" description="Helical" evidence="10">
    <location>
        <begin position="39"/>
        <end position="60"/>
    </location>
</feature>
<sequence length="341" mass="38479">MSIVAVVLLSVLDVFAALTNTAILCLVLPRTCMRTVSNLFLVGLSLTQFLMTVLVIPFSIVTLSQQSWQFGEGFCQFQGFFTIFLSISSATFISVIAVDRYFSLANPMSHTARVTSTHVLFTSIFNWFRAAFWAAFPLFGIDGLKYKFVPSINGCRFRLDLKGSYSIYYYFIAMESFLLTSFTLCIMYFKSFQTARNSARQVRPGNIQIQVLQNGEFTSVAQTKNSFQSLKANVTLALIIGSFLLTRGPLAIFNIVTSFTSEGYFSAGTETTVYFMVFLGPLLDSLVYVLLNRKLRKEVFLILRKCVKKRSVEEEPKDIVDYLRTLTDNYVSTRNSSTEIS</sequence>
<proteinExistence type="inferred from homology"/>
<feature type="transmembrane region" description="Helical" evidence="10">
    <location>
        <begin position="167"/>
        <end position="189"/>
    </location>
</feature>
<feature type="transmembrane region" description="Helical" evidence="10">
    <location>
        <begin position="80"/>
        <end position="98"/>
    </location>
</feature>
<dbReference type="SUPFAM" id="SSF81321">
    <property type="entry name" value="Family A G protein-coupled receptor-like"/>
    <property type="match status" value="1"/>
</dbReference>
<evidence type="ECO:0000256" key="7">
    <source>
        <dbReference type="ARBA" id="ARBA00023170"/>
    </source>
</evidence>
<evidence type="ECO:0000256" key="2">
    <source>
        <dbReference type="ARBA" id="ARBA00022475"/>
    </source>
</evidence>
<evidence type="ECO:0000313" key="12">
    <source>
        <dbReference type="EMBL" id="CAH3113214.1"/>
    </source>
</evidence>
<dbReference type="InterPro" id="IPR000276">
    <property type="entry name" value="GPCR_Rhodpsn"/>
</dbReference>
<dbReference type="GO" id="GO:0005768">
    <property type="term" value="C:endosome"/>
    <property type="evidence" value="ECO:0007669"/>
    <property type="project" value="TreeGrafter"/>
</dbReference>
<evidence type="ECO:0000259" key="11">
    <source>
        <dbReference type="PROSITE" id="PS50262"/>
    </source>
</evidence>
<feature type="transmembrane region" description="Helical" evidence="10">
    <location>
        <begin position="273"/>
        <end position="291"/>
    </location>
</feature>
<evidence type="ECO:0000256" key="9">
    <source>
        <dbReference type="RuleBase" id="RU000688"/>
    </source>
</evidence>
<evidence type="ECO:0000256" key="10">
    <source>
        <dbReference type="SAM" id="Phobius"/>
    </source>
</evidence>
<feature type="transmembrane region" description="Helical" evidence="10">
    <location>
        <begin position="119"/>
        <end position="141"/>
    </location>
</feature>
<protein>
    <recommendedName>
        <fullName evidence="11">G-protein coupled receptors family 1 profile domain-containing protein</fullName>
    </recommendedName>
</protein>
<dbReference type="GO" id="GO:0005886">
    <property type="term" value="C:plasma membrane"/>
    <property type="evidence" value="ECO:0007669"/>
    <property type="project" value="UniProtKB-SubCell"/>
</dbReference>
<dbReference type="InterPro" id="IPR017452">
    <property type="entry name" value="GPCR_Rhodpsn_7TM"/>
</dbReference>
<keyword evidence="3 9" id="KW-0812">Transmembrane</keyword>
<dbReference type="Pfam" id="PF00001">
    <property type="entry name" value="7tm_1"/>
    <property type="match status" value="1"/>
</dbReference>
<name>A0AAU9WG70_9CNID</name>
<dbReference type="PANTHER" id="PTHR22752">
    <property type="entry name" value="G PROTEIN-COUPLED RECEPTOR"/>
    <property type="match status" value="1"/>
</dbReference>
<dbReference type="GO" id="GO:0043235">
    <property type="term" value="C:receptor complex"/>
    <property type="evidence" value="ECO:0007669"/>
    <property type="project" value="TreeGrafter"/>
</dbReference>
<evidence type="ECO:0000256" key="1">
    <source>
        <dbReference type="ARBA" id="ARBA00004651"/>
    </source>
</evidence>
<dbReference type="EMBL" id="CALNXJ010000013">
    <property type="protein sequence ID" value="CAH3113214.1"/>
    <property type="molecule type" value="Genomic_DNA"/>
</dbReference>
<accession>A0AAU9WG70</accession>
<dbReference type="AlphaFoldDB" id="A0AAU9WG70"/>
<keyword evidence="8 9" id="KW-0807">Transducer</keyword>
<comment type="similarity">
    <text evidence="9">Belongs to the G-protein coupled receptor 1 family.</text>
</comment>
<dbReference type="PRINTS" id="PR00237">
    <property type="entry name" value="GPCRRHODOPSN"/>
</dbReference>
<keyword evidence="7 9" id="KW-0675">Receptor</keyword>
<keyword evidence="2" id="KW-1003">Cell membrane</keyword>
<keyword evidence="5 9" id="KW-0297">G-protein coupled receptor</keyword>
<keyword evidence="13" id="KW-1185">Reference proteome</keyword>
<evidence type="ECO:0000256" key="5">
    <source>
        <dbReference type="ARBA" id="ARBA00023040"/>
    </source>
</evidence>
<dbReference type="Gene3D" id="1.20.1070.10">
    <property type="entry name" value="Rhodopsin 7-helix transmembrane proteins"/>
    <property type="match status" value="1"/>
</dbReference>
<evidence type="ECO:0000256" key="3">
    <source>
        <dbReference type="ARBA" id="ARBA00022692"/>
    </source>
</evidence>
<dbReference type="PROSITE" id="PS50262">
    <property type="entry name" value="G_PROTEIN_RECEP_F1_2"/>
    <property type="match status" value="1"/>
</dbReference>
<dbReference type="PROSITE" id="PS00237">
    <property type="entry name" value="G_PROTEIN_RECEP_F1_1"/>
    <property type="match status" value="1"/>
</dbReference>
<reference evidence="12 13" key="1">
    <citation type="submission" date="2022-05" db="EMBL/GenBank/DDBJ databases">
        <authorList>
            <consortium name="Genoscope - CEA"/>
            <person name="William W."/>
        </authorList>
    </citation>
    <scope>NUCLEOTIDE SEQUENCE [LARGE SCALE GENOMIC DNA]</scope>
</reference>
<feature type="domain" description="G-protein coupled receptors family 1 profile" evidence="11">
    <location>
        <begin position="19"/>
        <end position="288"/>
    </location>
</feature>
<evidence type="ECO:0000256" key="4">
    <source>
        <dbReference type="ARBA" id="ARBA00022989"/>
    </source>
</evidence>
<comment type="caution">
    <text evidence="12">The sequence shown here is derived from an EMBL/GenBank/DDBJ whole genome shotgun (WGS) entry which is preliminary data.</text>
</comment>
<feature type="transmembrane region" description="Helical" evidence="10">
    <location>
        <begin position="234"/>
        <end position="253"/>
    </location>
</feature>